<evidence type="ECO:0000313" key="3">
    <source>
        <dbReference type="Proteomes" id="UP001187471"/>
    </source>
</evidence>
<dbReference type="SUPFAM" id="SSF53756">
    <property type="entry name" value="UDP-Glycosyltransferase/glycogen phosphorylase"/>
    <property type="match status" value="1"/>
</dbReference>
<evidence type="ECO:0000313" key="2">
    <source>
        <dbReference type="EMBL" id="KAK2969587.1"/>
    </source>
</evidence>
<dbReference type="PANTHER" id="PTHR48048">
    <property type="entry name" value="GLYCOSYLTRANSFERASE"/>
    <property type="match status" value="1"/>
</dbReference>
<dbReference type="AlphaFoldDB" id="A0AA88UBV8"/>
<keyword evidence="3" id="KW-1185">Reference proteome</keyword>
<dbReference type="GO" id="GO:0035251">
    <property type="term" value="F:UDP-glucosyltransferase activity"/>
    <property type="evidence" value="ECO:0007669"/>
    <property type="project" value="InterPro"/>
</dbReference>
<comment type="caution">
    <text evidence="2">The sequence shown here is derived from an EMBL/GenBank/DDBJ whole genome shotgun (WGS) entry which is preliminary data.</text>
</comment>
<dbReference type="PANTHER" id="PTHR48048:SF20">
    <property type="entry name" value="GLYCOSYLTRANSFERASE"/>
    <property type="match status" value="1"/>
</dbReference>
<dbReference type="Gene3D" id="3.40.50.2000">
    <property type="entry name" value="Glycogen Phosphorylase B"/>
    <property type="match status" value="2"/>
</dbReference>
<feature type="region of interest" description="Disordered" evidence="1">
    <location>
        <begin position="1"/>
        <end position="49"/>
    </location>
</feature>
<dbReference type="InterPro" id="IPR050481">
    <property type="entry name" value="UDP-glycosyltransf_plant"/>
</dbReference>
<accession>A0AA88UBV8</accession>
<gene>
    <name evidence="2" type="ORF">RJ640_023699</name>
</gene>
<proteinExistence type="predicted"/>
<dbReference type="EMBL" id="JAVXUO010002792">
    <property type="protein sequence ID" value="KAK2969587.1"/>
    <property type="molecule type" value="Genomic_DNA"/>
</dbReference>
<reference evidence="2" key="1">
    <citation type="submission" date="2022-12" db="EMBL/GenBank/DDBJ databases">
        <title>Draft genome assemblies for two species of Escallonia (Escalloniales).</title>
        <authorList>
            <person name="Chanderbali A."/>
            <person name="Dervinis C."/>
            <person name="Anghel I."/>
            <person name="Soltis D."/>
            <person name="Soltis P."/>
            <person name="Zapata F."/>
        </authorList>
    </citation>
    <scope>NUCLEOTIDE SEQUENCE</scope>
    <source>
        <strain evidence="2">UCBG92.1500</strain>
        <tissue evidence="2">Leaf</tissue>
    </source>
</reference>
<sequence>MFIAKTSGLLSSQEAEKMMGNGNSGMQAEPSETEGSLLEAEVSKESDHHHVAALMGEEDGEKKGGEEEEETEVQKEVLTSKIFSWLDTCGDQSVVYVCFGSQAVLTNHQMEELASGLEKSGGRFIWRSWRFQSCD</sequence>
<name>A0AA88UBV8_9ASTE</name>
<protein>
    <submittedName>
        <fullName evidence="2">Uncharacterized protein</fullName>
    </submittedName>
</protein>
<dbReference type="Proteomes" id="UP001187471">
    <property type="component" value="Unassembled WGS sequence"/>
</dbReference>
<evidence type="ECO:0000256" key="1">
    <source>
        <dbReference type="SAM" id="MobiDB-lite"/>
    </source>
</evidence>
<organism evidence="2 3">
    <name type="scientific">Escallonia rubra</name>
    <dbReference type="NCBI Taxonomy" id="112253"/>
    <lineage>
        <taxon>Eukaryota</taxon>
        <taxon>Viridiplantae</taxon>
        <taxon>Streptophyta</taxon>
        <taxon>Embryophyta</taxon>
        <taxon>Tracheophyta</taxon>
        <taxon>Spermatophyta</taxon>
        <taxon>Magnoliopsida</taxon>
        <taxon>eudicotyledons</taxon>
        <taxon>Gunneridae</taxon>
        <taxon>Pentapetalae</taxon>
        <taxon>asterids</taxon>
        <taxon>campanulids</taxon>
        <taxon>Escalloniales</taxon>
        <taxon>Escalloniaceae</taxon>
        <taxon>Escallonia</taxon>
    </lineage>
</organism>